<accession>F3GPE5</accession>
<dbReference type="AlphaFoldDB" id="F3GPE5"/>
<organism evidence="1 2">
    <name type="scientific">Pseudomonas syringae pv. pisi str. 1704B</name>
    <dbReference type="NCBI Taxonomy" id="629263"/>
    <lineage>
        <taxon>Bacteria</taxon>
        <taxon>Pseudomonadati</taxon>
        <taxon>Pseudomonadota</taxon>
        <taxon>Gammaproteobacteria</taxon>
        <taxon>Pseudomonadales</taxon>
        <taxon>Pseudomonadaceae</taxon>
        <taxon>Pseudomonas</taxon>
        <taxon>Pseudomonas syringae</taxon>
    </lineage>
</organism>
<feature type="non-terminal residue" evidence="1">
    <location>
        <position position="42"/>
    </location>
</feature>
<keyword evidence="2" id="KW-1185">Reference proteome</keyword>
<dbReference type="HOGENOM" id="CLU_3262630_0_0_6"/>
<name>F3GPE5_PSESJ</name>
<dbReference type="Proteomes" id="UP000004986">
    <property type="component" value="Unassembled WGS sequence"/>
</dbReference>
<sequence length="42" mass="4410">MVHSRLLSSLLFGLIALPSLAFAAGKCERLIVTGSPDAPPFL</sequence>
<reference evidence="1 2" key="1">
    <citation type="journal article" date="2011" name="PLoS Pathog.">
        <title>Dynamic evolution of pathogenicity revealed by sequencing and comparative genomics of 19 Pseudomonas syringae isolates.</title>
        <authorList>
            <person name="Baltrus D.A."/>
            <person name="Nishimura M.T."/>
            <person name="Romanchuk A."/>
            <person name="Chang J.H."/>
            <person name="Mukhtar M.S."/>
            <person name="Cherkis K."/>
            <person name="Roach J."/>
            <person name="Grant S.R."/>
            <person name="Jones C.D."/>
            <person name="Dangl J.L."/>
        </authorList>
    </citation>
    <scope>NUCLEOTIDE SEQUENCE [LARGE SCALE GENOMIC DNA]</scope>
    <source>
        <strain evidence="1 2">1704B</strain>
    </source>
</reference>
<dbReference type="EMBL" id="AEAI01003661">
    <property type="protein sequence ID" value="EGH48948.1"/>
    <property type="molecule type" value="Genomic_DNA"/>
</dbReference>
<evidence type="ECO:0008006" key="3">
    <source>
        <dbReference type="Google" id="ProtNLM"/>
    </source>
</evidence>
<comment type="caution">
    <text evidence="1">The sequence shown here is derived from an EMBL/GenBank/DDBJ whole genome shotgun (WGS) entry which is preliminary data.</text>
</comment>
<evidence type="ECO:0000313" key="2">
    <source>
        <dbReference type="Proteomes" id="UP000004986"/>
    </source>
</evidence>
<protein>
    <recommendedName>
        <fullName evidence="3">Extracellular solute-binding protein</fullName>
    </recommendedName>
</protein>
<proteinExistence type="predicted"/>
<evidence type="ECO:0000313" key="1">
    <source>
        <dbReference type="EMBL" id="EGH48948.1"/>
    </source>
</evidence>
<gene>
    <name evidence="1" type="ORF">PSYPI_44061</name>
</gene>